<dbReference type="PIRSF" id="PIRSF015617">
    <property type="entry name" value="Adensltrnsf_CobA"/>
    <property type="match status" value="1"/>
</dbReference>
<proteinExistence type="predicted"/>
<name>A0A2P6FAP3_9MOLU</name>
<keyword evidence="1" id="KW-0808">Transferase</keyword>
<sequence length="187" mass="21841">MFIHTGVIMQKKGYCHIYYGDGKGKTSILNGMTIRALGYQWKVKYLRFLKNRISGEMLFFQKLNDPNFEVINYYSSNTKFFWEMDDQEKEVLRKEMRVGFEELKKLSQDGTVDLIIVDELLGCIYNELITEAELIEVIKNKNPSIEIAFSGHHINDNLINAVDLVSHVQATKHYFYQKVPARKGIEF</sequence>
<evidence type="ECO:0000313" key="1">
    <source>
        <dbReference type="EMBL" id="PQM30519.1"/>
    </source>
</evidence>
<dbReference type="InterPro" id="IPR027417">
    <property type="entry name" value="P-loop_NTPase"/>
</dbReference>
<dbReference type="InterPro" id="IPR003724">
    <property type="entry name" value="CblAdoTrfase_CobA"/>
</dbReference>
<dbReference type="Proteomes" id="UP000031565">
    <property type="component" value="Unassembled WGS sequence"/>
</dbReference>
<dbReference type="AlphaFoldDB" id="A0A2P6FAP3"/>
<dbReference type="EC" id="2.5.1.17" evidence="1"/>
<dbReference type="GO" id="GO:0009236">
    <property type="term" value="P:cobalamin biosynthetic process"/>
    <property type="evidence" value="ECO:0007669"/>
    <property type="project" value="InterPro"/>
</dbReference>
<protein>
    <submittedName>
        <fullName evidence="1">Cob(I)yrinic acid a,c-diamide adenosyltransferase</fullName>
        <ecNumber evidence="1">2.5.1.17</ecNumber>
    </submittedName>
</protein>
<dbReference type="PANTHER" id="PTHR46638">
    <property type="entry name" value="CORRINOID ADENOSYLTRANSFERASE"/>
    <property type="match status" value="1"/>
</dbReference>
<accession>A0A2P6FAP3</accession>
<dbReference type="EMBL" id="JTLV02000001">
    <property type="protein sequence ID" value="PQM30519.1"/>
    <property type="molecule type" value="Genomic_DNA"/>
</dbReference>
<gene>
    <name evidence="1" type="primary">cobO</name>
    <name evidence="1" type="ORF">SMSRO_SF002880</name>
</gene>
<dbReference type="GO" id="GO:0008817">
    <property type="term" value="F:corrinoid adenosyltransferase activity"/>
    <property type="evidence" value="ECO:0007669"/>
    <property type="project" value="UniProtKB-EC"/>
</dbReference>
<dbReference type="Pfam" id="PF02572">
    <property type="entry name" value="CobA_CobO_BtuR"/>
    <property type="match status" value="1"/>
</dbReference>
<dbReference type="GO" id="GO:0005524">
    <property type="term" value="F:ATP binding"/>
    <property type="evidence" value="ECO:0007669"/>
    <property type="project" value="InterPro"/>
</dbReference>
<organism evidence="1 2">
    <name type="scientific">Spiroplasma poulsonii</name>
    <dbReference type="NCBI Taxonomy" id="2138"/>
    <lineage>
        <taxon>Bacteria</taxon>
        <taxon>Bacillati</taxon>
        <taxon>Mycoplasmatota</taxon>
        <taxon>Mollicutes</taxon>
        <taxon>Entomoplasmatales</taxon>
        <taxon>Spiroplasmataceae</taxon>
        <taxon>Spiroplasma</taxon>
    </lineage>
</organism>
<keyword evidence="2" id="KW-1185">Reference proteome</keyword>
<comment type="caution">
    <text evidence="1">The sequence shown here is derived from an EMBL/GenBank/DDBJ whole genome shotgun (WGS) entry which is preliminary data.</text>
</comment>
<dbReference type="STRING" id="2138.SMSRO_v1c02750"/>
<dbReference type="PANTHER" id="PTHR46638:SF1">
    <property type="entry name" value="CORRINOID ADENOSYLTRANSFERASE"/>
    <property type="match status" value="1"/>
</dbReference>
<dbReference type="SUPFAM" id="SSF52540">
    <property type="entry name" value="P-loop containing nucleoside triphosphate hydrolases"/>
    <property type="match status" value="1"/>
</dbReference>
<reference evidence="1 2" key="1">
    <citation type="journal article" date="2015" name="MBio">
        <title>Genome sequence of the Drosophila melanogaster male-killing Spiroplasma strain MSRO endosymbiont.</title>
        <authorList>
            <person name="Paredes J.C."/>
            <person name="Herren J.K."/>
            <person name="Schupfer F."/>
            <person name="Marin R."/>
            <person name="Claverol S."/>
            <person name="Kuo C.H."/>
            <person name="Lemaitre B."/>
            <person name="Beven L."/>
        </authorList>
    </citation>
    <scope>NUCLEOTIDE SEQUENCE [LARGE SCALE GENOMIC DNA]</scope>
    <source>
        <strain evidence="1 2">MSRO</strain>
    </source>
</reference>
<evidence type="ECO:0000313" key="2">
    <source>
        <dbReference type="Proteomes" id="UP000031565"/>
    </source>
</evidence>
<dbReference type="Gene3D" id="3.40.50.300">
    <property type="entry name" value="P-loop containing nucleotide triphosphate hydrolases"/>
    <property type="match status" value="1"/>
</dbReference>